<evidence type="ECO:0000313" key="1">
    <source>
        <dbReference type="EMBL" id="PPK68004.1"/>
    </source>
</evidence>
<dbReference type="Proteomes" id="UP000239203">
    <property type="component" value="Unassembled WGS sequence"/>
</dbReference>
<reference evidence="1 2" key="1">
    <citation type="submission" date="2018-02" db="EMBL/GenBank/DDBJ databases">
        <title>Genomic Encyclopedia of Archaeal and Bacterial Type Strains, Phase II (KMG-II): from individual species to whole genera.</title>
        <authorList>
            <person name="Goeker M."/>
        </authorList>
    </citation>
    <scope>NUCLEOTIDE SEQUENCE [LARGE SCALE GENOMIC DNA]</scope>
    <source>
        <strain evidence="1 2">YU 961-1</strain>
    </source>
</reference>
<evidence type="ECO:0000313" key="2">
    <source>
        <dbReference type="Proteomes" id="UP000239203"/>
    </source>
</evidence>
<dbReference type="EMBL" id="PTIX01000006">
    <property type="protein sequence ID" value="PPK68004.1"/>
    <property type="molecule type" value="Genomic_DNA"/>
</dbReference>
<keyword evidence="2" id="KW-1185">Reference proteome</keyword>
<gene>
    <name evidence="1" type="ORF">CLV40_106237</name>
</gene>
<organism evidence="1 2">
    <name type="scientific">Actinokineospora auranticolor</name>
    <dbReference type="NCBI Taxonomy" id="155976"/>
    <lineage>
        <taxon>Bacteria</taxon>
        <taxon>Bacillati</taxon>
        <taxon>Actinomycetota</taxon>
        <taxon>Actinomycetes</taxon>
        <taxon>Pseudonocardiales</taxon>
        <taxon>Pseudonocardiaceae</taxon>
        <taxon>Actinokineospora</taxon>
    </lineage>
</organism>
<comment type="caution">
    <text evidence="1">The sequence shown here is derived from an EMBL/GenBank/DDBJ whole genome shotgun (WGS) entry which is preliminary data.</text>
</comment>
<sequence>MSNELFGELGGNVVVRLLRPPDHTAWARRVSDRPETEEVTAPCPDCAKAGLRLLGGSIRLLPVPHRARYREEFRAEPAGIPDRGDQFRYAVRLLLRAPALRRSLRDPNRRAA</sequence>
<protein>
    <submittedName>
        <fullName evidence="1">Uncharacterized protein</fullName>
    </submittedName>
</protein>
<name>A0A2S6GRZ5_9PSEU</name>
<accession>A0A2S6GRZ5</accession>
<proteinExistence type="predicted"/>
<dbReference type="AlphaFoldDB" id="A0A2S6GRZ5"/>
<dbReference type="RefSeq" id="WP_104479281.1">
    <property type="nucleotide sequence ID" value="NZ_CP154825.1"/>
</dbReference>